<keyword evidence="13" id="KW-0472">Membrane</keyword>
<gene>
    <name evidence="15" type="ORF">DIABBA_LOCUS3993</name>
</gene>
<keyword evidence="5" id="KW-0964">Secreted</keyword>
<dbReference type="InterPro" id="IPR016090">
    <property type="entry name" value="PLA2-like_dom"/>
</dbReference>
<keyword evidence="7" id="KW-0378">Hydrolase</keyword>
<dbReference type="EMBL" id="OU898277">
    <property type="protein sequence ID" value="CAH1260956.1"/>
    <property type="molecule type" value="Genomic_DNA"/>
</dbReference>
<dbReference type="Pfam" id="PF05826">
    <property type="entry name" value="Phospholip_A2_2"/>
    <property type="match status" value="1"/>
</dbReference>
<evidence type="ECO:0000256" key="6">
    <source>
        <dbReference type="ARBA" id="ARBA00022723"/>
    </source>
</evidence>
<dbReference type="GO" id="GO:0046872">
    <property type="term" value="F:metal ion binding"/>
    <property type="evidence" value="ECO:0007669"/>
    <property type="project" value="UniProtKB-KW"/>
</dbReference>
<feature type="domain" description="Phospholipase A2-like central" evidence="14">
    <location>
        <begin position="103"/>
        <end position="198"/>
    </location>
</feature>
<dbReference type="EC" id="3.1.1.4" evidence="3"/>
<keyword evidence="16" id="KW-1185">Reference proteome</keyword>
<evidence type="ECO:0000256" key="4">
    <source>
        <dbReference type="ARBA" id="ARBA00021721"/>
    </source>
</evidence>
<dbReference type="PANTHER" id="PTHR12253">
    <property type="entry name" value="RH14732P"/>
    <property type="match status" value="1"/>
</dbReference>
<dbReference type="InterPro" id="IPR036444">
    <property type="entry name" value="PLipase_A2_dom_sf"/>
</dbReference>
<keyword evidence="11" id="KW-1015">Disulfide bond</keyword>
<evidence type="ECO:0000256" key="10">
    <source>
        <dbReference type="ARBA" id="ARBA00023098"/>
    </source>
</evidence>
<evidence type="ECO:0000259" key="14">
    <source>
        <dbReference type="Pfam" id="PF05826"/>
    </source>
</evidence>
<keyword evidence="13" id="KW-0812">Transmembrane</keyword>
<dbReference type="Proteomes" id="UP001153709">
    <property type="component" value="Chromosome 2"/>
</dbReference>
<evidence type="ECO:0000256" key="1">
    <source>
        <dbReference type="ARBA" id="ARBA00001913"/>
    </source>
</evidence>
<evidence type="ECO:0000256" key="7">
    <source>
        <dbReference type="ARBA" id="ARBA00022801"/>
    </source>
</evidence>
<evidence type="ECO:0000256" key="3">
    <source>
        <dbReference type="ARBA" id="ARBA00013278"/>
    </source>
</evidence>
<evidence type="ECO:0000313" key="15">
    <source>
        <dbReference type="EMBL" id="CAH1260956.1"/>
    </source>
</evidence>
<dbReference type="GO" id="GO:0050482">
    <property type="term" value="P:arachidonate secretion"/>
    <property type="evidence" value="ECO:0007669"/>
    <property type="project" value="InterPro"/>
</dbReference>
<protein>
    <recommendedName>
        <fullName evidence="4">Phospholipase A2</fullName>
        <ecNumber evidence="3">3.1.1.4</ecNumber>
    </recommendedName>
    <alternativeName>
        <fullName evidence="12">Phosphatidylcholine 2-acylhydrolase</fullName>
    </alternativeName>
</protein>
<evidence type="ECO:0000256" key="8">
    <source>
        <dbReference type="ARBA" id="ARBA00022837"/>
    </source>
</evidence>
<comment type="cofactor">
    <cofactor evidence="1">
        <name>Ca(2+)</name>
        <dbReference type="ChEBI" id="CHEBI:29108"/>
    </cofactor>
</comment>
<sequence>MNIRSNIRTEMKYNELFRIVQLFLLIDVTLSSTVFISDYGMSKMIELSTKMPYCVVQIDRGKIRDKLLSSDPRRVRKMSDDAVENLAKVCKEDIESPFQGGFIYPGTKWCGPGTIANDYSDIGFLYKEDICCREHDLCTKSLAPGECKQGICNNSPFTRSHCDCDASFRKCLQTANTESANTIGAIFFNVVQVICFKERTPCSQWQSYNDNTITIEDPEQCPAYFTNSEKFVASKVDDLSYEWEERAHRFNGYLRKWHILSYAR</sequence>
<dbReference type="CDD" id="cd04704">
    <property type="entry name" value="PLA2_bee_venom_like"/>
    <property type="match status" value="1"/>
</dbReference>
<organism evidence="15 16">
    <name type="scientific">Diabrotica balteata</name>
    <name type="common">Banded cucumber beetle</name>
    <dbReference type="NCBI Taxonomy" id="107213"/>
    <lineage>
        <taxon>Eukaryota</taxon>
        <taxon>Metazoa</taxon>
        <taxon>Ecdysozoa</taxon>
        <taxon>Arthropoda</taxon>
        <taxon>Hexapoda</taxon>
        <taxon>Insecta</taxon>
        <taxon>Pterygota</taxon>
        <taxon>Neoptera</taxon>
        <taxon>Endopterygota</taxon>
        <taxon>Coleoptera</taxon>
        <taxon>Polyphaga</taxon>
        <taxon>Cucujiformia</taxon>
        <taxon>Chrysomeloidea</taxon>
        <taxon>Chrysomelidae</taxon>
        <taxon>Galerucinae</taxon>
        <taxon>Diabroticina</taxon>
        <taxon>Diabroticites</taxon>
        <taxon>Diabrotica</taxon>
    </lineage>
</organism>
<dbReference type="GO" id="GO:0006644">
    <property type="term" value="P:phospholipid metabolic process"/>
    <property type="evidence" value="ECO:0007669"/>
    <property type="project" value="InterPro"/>
</dbReference>
<dbReference type="GO" id="GO:0004623">
    <property type="term" value="F:phospholipase A2 activity"/>
    <property type="evidence" value="ECO:0007669"/>
    <property type="project" value="UniProtKB-EC"/>
</dbReference>
<dbReference type="GO" id="GO:0005576">
    <property type="term" value="C:extracellular region"/>
    <property type="evidence" value="ECO:0007669"/>
    <property type="project" value="UniProtKB-SubCell"/>
</dbReference>
<comment type="subcellular location">
    <subcellularLocation>
        <location evidence="2">Secreted</location>
    </subcellularLocation>
</comment>
<dbReference type="FunFam" id="1.20.90.10:FF:000002">
    <property type="entry name" value="Phospholipase A2 group III"/>
    <property type="match status" value="1"/>
</dbReference>
<keyword evidence="9" id="KW-0442">Lipid degradation</keyword>
<evidence type="ECO:0000256" key="2">
    <source>
        <dbReference type="ARBA" id="ARBA00004613"/>
    </source>
</evidence>
<reference evidence="15" key="1">
    <citation type="submission" date="2022-01" db="EMBL/GenBank/DDBJ databases">
        <authorList>
            <person name="King R."/>
        </authorList>
    </citation>
    <scope>NUCLEOTIDE SEQUENCE</scope>
</reference>
<evidence type="ECO:0000313" key="16">
    <source>
        <dbReference type="Proteomes" id="UP001153709"/>
    </source>
</evidence>
<evidence type="ECO:0000256" key="12">
    <source>
        <dbReference type="ARBA" id="ARBA00029903"/>
    </source>
</evidence>
<accession>A0A9P0DZ01</accession>
<keyword evidence="8" id="KW-0106">Calcium</keyword>
<keyword evidence="6" id="KW-0479">Metal-binding</keyword>
<keyword evidence="13" id="KW-1133">Transmembrane helix</keyword>
<keyword evidence="10" id="KW-0443">Lipid metabolism</keyword>
<dbReference type="AlphaFoldDB" id="A0A9P0DZ01"/>
<dbReference type="Gene3D" id="1.20.90.10">
    <property type="entry name" value="Phospholipase A2 domain"/>
    <property type="match status" value="1"/>
</dbReference>
<evidence type="ECO:0000256" key="5">
    <source>
        <dbReference type="ARBA" id="ARBA00022525"/>
    </source>
</evidence>
<feature type="transmembrane region" description="Helical" evidence="13">
    <location>
        <begin position="20"/>
        <end position="41"/>
    </location>
</feature>
<evidence type="ECO:0000256" key="13">
    <source>
        <dbReference type="SAM" id="Phobius"/>
    </source>
</evidence>
<dbReference type="SUPFAM" id="SSF48619">
    <property type="entry name" value="Phospholipase A2, PLA2"/>
    <property type="match status" value="1"/>
</dbReference>
<dbReference type="OrthoDB" id="8187220at2759"/>
<evidence type="ECO:0000256" key="9">
    <source>
        <dbReference type="ARBA" id="ARBA00022963"/>
    </source>
</evidence>
<dbReference type="GO" id="GO:0016042">
    <property type="term" value="P:lipid catabolic process"/>
    <property type="evidence" value="ECO:0007669"/>
    <property type="project" value="UniProtKB-KW"/>
</dbReference>
<proteinExistence type="predicted"/>
<name>A0A9P0DZ01_DIABA</name>
<evidence type="ECO:0000256" key="11">
    <source>
        <dbReference type="ARBA" id="ARBA00023157"/>
    </source>
</evidence>